<reference evidence="1 2" key="1">
    <citation type="submission" date="2018-06" db="EMBL/GenBank/DDBJ databases">
        <title>Sphaerisporangium craniellae sp. nov., isolated from a marine sponge in the South China Sea.</title>
        <authorList>
            <person name="Li L."/>
        </authorList>
    </citation>
    <scope>NUCLEOTIDE SEQUENCE [LARGE SCALE GENOMIC DNA]</scope>
    <source>
        <strain evidence="1 2">LHW63015</strain>
    </source>
</reference>
<proteinExistence type="predicted"/>
<organism evidence="1 2">
    <name type="scientific">Spongiactinospora rosea</name>
    <dbReference type="NCBI Taxonomy" id="2248750"/>
    <lineage>
        <taxon>Bacteria</taxon>
        <taxon>Bacillati</taxon>
        <taxon>Actinomycetota</taxon>
        <taxon>Actinomycetes</taxon>
        <taxon>Streptosporangiales</taxon>
        <taxon>Streptosporangiaceae</taxon>
        <taxon>Spongiactinospora</taxon>
    </lineage>
</organism>
<comment type="caution">
    <text evidence="1">The sequence shown here is derived from an EMBL/GenBank/DDBJ whole genome shotgun (WGS) entry which is preliminary data.</text>
</comment>
<protein>
    <submittedName>
        <fullName evidence="1">Uncharacterized protein</fullName>
    </submittedName>
</protein>
<sequence length="319" mass="34198">MPSCGFRPVSAASVTRAASTIRGTDVTRFQWEDLPQAVRDAVQDHAGPVVKAETATAGLMPGVAARLHLGDGGSVFLKACPADHPAAKLYERELWAGRVLPAAVPTPRLRWSSTELGWIAMLHTFIDGRAVDLSPGSPDVSAVLGLVAELGSYLTPYPGDDAPPVSGNVSALLAKGRHLLDRGTLAEQALYVAALDKWDVAELEGATLLHYDLHAGNLKAVGDQVFVLDWGFACQGAGWVEPVMFAPRLIEAGHTPERVEELLMDLPAWRSAPGDGVTGLVALWTLFRLYKAMHGPEEVRDFRGRAAAAGKAWLRYRLA</sequence>
<keyword evidence="2" id="KW-1185">Reference proteome</keyword>
<evidence type="ECO:0000313" key="2">
    <source>
        <dbReference type="Proteomes" id="UP000253303"/>
    </source>
</evidence>
<gene>
    <name evidence="1" type="ORF">DP939_44790</name>
</gene>
<dbReference type="InterPro" id="IPR011009">
    <property type="entry name" value="Kinase-like_dom_sf"/>
</dbReference>
<evidence type="ECO:0000313" key="1">
    <source>
        <dbReference type="EMBL" id="RBQ11662.1"/>
    </source>
</evidence>
<dbReference type="SUPFAM" id="SSF56112">
    <property type="entry name" value="Protein kinase-like (PK-like)"/>
    <property type="match status" value="1"/>
</dbReference>
<dbReference type="Proteomes" id="UP000253303">
    <property type="component" value="Unassembled WGS sequence"/>
</dbReference>
<dbReference type="EMBL" id="QMEY01000055">
    <property type="protein sequence ID" value="RBQ11662.1"/>
    <property type="molecule type" value="Genomic_DNA"/>
</dbReference>
<accession>A0A366LET8</accession>
<dbReference type="AlphaFoldDB" id="A0A366LET8"/>
<name>A0A366LET8_9ACTN</name>